<dbReference type="KEGG" id="seds:AAY24_11070"/>
<sequence>MPISLVQRLRTSSPLRLVVAFGAGALTVLAFAPFSLYPLALLGPLLLLGLWRDGTPRFGFQSGWAYGIGLLGFGVFWLHISIDQFGNMGTLAAIAITLLFVLAIALYYGLVGWLTVRLWRGRGVWLFGVIPSLWVLGEWLRGWIFTGFPWLLLGYSQIDAPLGGYAPLVGVYGVSWLVMLSVALLLCLLSPAVWGRFWLAGGLALLWGGGPLLNQVAWTEPAGAALRVSLIQGNIAQEEKWKRGSLQPTLELYTGLTRQHWQSDLIIWPETAVPAFAHQVNEPFLQPLAGEARANGSALLIGIPEWDTESGAYYNSMISLGHEQGSYAKRHLVPFGEFMPLKGWLRPLIDWLQIPMSDFTPGDSPQPLLRVAGYAAGISICYEDAFGEEVAEALPQAAFLVNASNDAWFGDSLAPRQHLEIARMRALETGRYLLRATNTGISALIDPKGRVLAFSPAFQQDVLSGEILPMQGMTPYVRVGNWAVVLLSVLILLVAGARAVRSG</sequence>
<keyword evidence="4 9" id="KW-0808">Transferase</keyword>
<comment type="subcellular location">
    <subcellularLocation>
        <location evidence="1 9">Cell membrane</location>
        <topology evidence="1 9">Multi-pass membrane protein</topology>
    </subcellularLocation>
</comment>
<dbReference type="GO" id="GO:0042158">
    <property type="term" value="P:lipoprotein biosynthetic process"/>
    <property type="evidence" value="ECO:0007669"/>
    <property type="project" value="UniProtKB-UniRule"/>
</dbReference>
<feature type="transmembrane region" description="Helical" evidence="9">
    <location>
        <begin position="20"/>
        <end position="51"/>
    </location>
</feature>
<keyword evidence="6 9" id="KW-1133">Transmembrane helix</keyword>
<evidence type="ECO:0000256" key="3">
    <source>
        <dbReference type="ARBA" id="ARBA00022475"/>
    </source>
</evidence>
<feature type="transmembrane region" description="Helical" evidence="9">
    <location>
        <begin position="164"/>
        <end position="189"/>
    </location>
</feature>
<dbReference type="PATRIC" id="fig|1543721.4.peg.2294"/>
<keyword evidence="5 9" id="KW-0812">Transmembrane</keyword>
<dbReference type="InterPro" id="IPR045378">
    <property type="entry name" value="LNT_N"/>
</dbReference>
<evidence type="ECO:0000256" key="1">
    <source>
        <dbReference type="ARBA" id="ARBA00004651"/>
    </source>
</evidence>
<evidence type="ECO:0000313" key="12">
    <source>
        <dbReference type="Proteomes" id="UP000034410"/>
    </source>
</evidence>
<evidence type="ECO:0000259" key="10">
    <source>
        <dbReference type="PROSITE" id="PS50263"/>
    </source>
</evidence>
<accession>A0A0F7K1G9</accession>
<dbReference type="UniPathway" id="UPA00666"/>
<dbReference type="InterPro" id="IPR003010">
    <property type="entry name" value="C-N_Hydrolase"/>
</dbReference>
<protein>
    <recommendedName>
        <fullName evidence="9">Apolipoprotein N-acyltransferase</fullName>
        <shortName evidence="9">ALP N-acyltransferase</shortName>
        <ecNumber evidence="9">2.3.1.269</ecNumber>
    </recommendedName>
</protein>
<feature type="transmembrane region" description="Helical" evidence="9">
    <location>
        <begin position="123"/>
        <end position="144"/>
    </location>
</feature>
<gene>
    <name evidence="9" type="primary">lnt</name>
    <name evidence="11" type="ORF">AAY24_11070</name>
</gene>
<dbReference type="PANTHER" id="PTHR38686:SF1">
    <property type="entry name" value="APOLIPOPROTEIN N-ACYLTRANSFERASE"/>
    <property type="match status" value="1"/>
</dbReference>
<dbReference type="NCBIfam" id="TIGR00546">
    <property type="entry name" value="lnt"/>
    <property type="match status" value="1"/>
</dbReference>
<comment type="function">
    <text evidence="9">Catalyzes the phospholipid dependent N-acylation of the N-terminal cysteine of apolipoprotein, the last step in lipoprotein maturation.</text>
</comment>
<keyword evidence="12" id="KW-1185">Reference proteome</keyword>
<comment type="similarity">
    <text evidence="2 9">Belongs to the CN hydrolase family. Apolipoprotein N-acyltransferase subfamily.</text>
</comment>
<dbReference type="OrthoDB" id="9804277at2"/>
<dbReference type="SUPFAM" id="SSF56317">
    <property type="entry name" value="Carbon-nitrogen hydrolase"/>
    <property type="match status" value="1"/>
</dbReference>
<dbReference type="EMBL" id="CP011412">
    <property type="protein sequence ID" value="AKH20798.1"/>
    <property type="molecule type" value="Genomic_DNA"/>
</dbReference>
<evidence type="ECO:0000256" key="7">
    <source>
        <dbReference type="ARBA" id="ARBA00023136"/>
    </source>
</evidence>
<dbReference type="GO" id="GO:0005886">
    <property type="term" value="C:plasma membrane"/>
    <property type="evidence" value="ECO:0007669"/>
    <property type="project" value="UniProtKB-SubCell"/>
</dbReference>
<reference evidence="11 12" key="1">
    <citation type="journal article" date="2015" name="Genome Announc.">
        <title>Complete Genome Sequence of Sedimenticola thiotaurini Strain SIP-G1, a Polyphosphate- and Polyhydroxyalkanoate-Accumulating Sulfur-Oxidizing Gammaproteobacterium Isolated from Salt Marsh Sediments.</title>
        <authorList>
            <person name="Flood B.E."/>
            <person name="Jones D.S."/>
            <person name="Bailey J.V."/>
        </authorList>
    </citation>
    <scope>NUCLEOTIDE SEQUENCE [LARGE SCALE GENOMIC DNA]</scope>
    <source>
        <strain evidence="11 12">SIP-G1</strain>
    </source>
</reference>
<dbReference type="InterPro" id="IPR036526">
    <property type="entry name" value="C-N_Hydrolase_sf"/>
</dbReference>
<dbReference type="Gene3D" id="3.60.110.10">
    <property type="entry name" value="Carbon-nitrogen hydrolase"/>
    <property type="match status" value="1"/>
</dbReference>
<name>A0A0F7K1G9_9GAMM</name>
<evidence type="ECO:0000256" key="6">
    <source>
        <dbReference type="ARBA" id="ARBA00022989"/>
    </source>
</evidence>
<keyword evidence="3 9" id="KW-1003">Cell membrane</keyword>
<feature type="domain" description="CN hydrolase" evidence="10">
    <location>
        <begin position="231"/>
        <end position="469"/>
    </location>
</feature>
<comment type="pathway">
    <text evidence="9">Protein modification; lipoprotein biosynthesis (N-acyl transfer).</text>
</comment>
<feature type="transmembrane region" description="Helical" evidence="9">
    <location>
        <begin position="88"/>
        <end position="111"/>
    </location>
</feature>
<keyword evidence="7 9" id="KW-0472">Membrane</keyword>
<dbReference type="HAMAP" id="MF_01148">
    <property type="entry name" value="Lnt"/>
    <property type="match status" value="1"/>
</dbReference>
<evidence type="ECO:0000256" key="8">
    <source>
        <dbReference type="ARBA" id="ARBA00023315"/>
    </source>
</evidence>
<keyword evidence="8 9" id="KW-0012">Acyltransferase</keyword>
<feature type="transmembrane region" description="Helical" evidence="9">
    <location>
        <begin position="63"/>
        <end position="82"/>
    </location>
</feature>
<evidence type="ECO:0000256" key="2">
    <source>
        <dbReference type="ARBA" id="ARBA00010065"/>
    </source>
</evidence>
<dbReference type="Proteomes" id="UP000034410">
    <property type="component" value="Chromosome"/>
</dbReference>
<dbReference type="AlphaFoldDB" id="A0A0F7K1G9"/>
<dbReference type="GO" id="GO:0016410">
    <property type="term" value="F:N-acyltransferase activity"/>
    <property type="evidence" value="ECO:0007669"/>
    <property type="project" value="UniProtKB-UniRule"/>
</dbReference>
<dbReference type="EC" id="2.3.1.269" evidence="9"/>
<dbReference type="Pfam" id="PF20154">
    <property type="entry name" value="LNT_N"/>
    <property type="match status" value="1"/>
</dbReference>
<dbReference type="CDD" id="cd07571">
    <property type="entry name" value="ALP_N-acyl_transferase"/>
    <property type="match status" value="1"/>
</dbReference>
<dbReference type="Pfam" id="PF00795">
    <property type="entry name" value="CN_hydrolase"/>
    <property type="match status" value="1"/>
</dbReference>
<dbReference type="PROSITE" id="PS50263">
    <property type="entry name" value="CN_HYDROLASE"/>
    <property type="match status" value="1"/>
</dbReference>
<evidence type="ECO:0000256" key="9">
    <source>
        <dbReference type="HAMAP-Rule" id="MF_01148"/>
    </source>
</evidence>
<evidence type="ECO:0000256" key="5">
    <source>
        <dbReference type="ARBA" id="ARBA00022692"/>
    </source>
</evidence>
<comment type="catalytic activity">
    <reaction evidence="9">
        <text>N-terminal S-1,2-diacyl-sn-glyceryl-L-cysteinyl-[lipoprotein] + a glycerophospholipid = N-acyl-S-1,2-diacyl-sn-glyceryl-L-cysteinyl-[lipoprotein] + a 2-acyl-sn-glycero-3-phospholipid + H(+)</text>
        <dbReference type="Rhea" id="RHEA:48228"/>
        <dbReference type="Rhea" id="RHEA-COMP:14681"/>
        <dbReference type="Rhea" id="RHEA-COMP:14684"/>
        <dbReference type="ChEBI" id="CHEBI:15378"/>
        <dbReference type="ChEBI" id="CHEBI:136912"/>
        <dbReference type="ChEBI" id="CHEBI:140656"/>
        <dbReference type="ChEBI" id="CHEBI:140657"/>
        <dbReference type="ChEBI" id="CHEBI:140660"/>
        <dbReference type="EC" id="2.3.1.269"/>
    </reaction>
</comment>
<evidence type="ECO:0000313" key="11">
    <source>
        <dbReference type="EMBL" id="AKH20798.1"/>
    </source>
</evidence>
<organism evidence="11 12">
    <name type="scientific">Sedimenticola thiotaurini</name>
    <dbReference type="NCBI Taxonomy" id="1543721"/>
    <lineage>
        <taxon>Bacteria</taxon>
        <taxon>Pseudomonadati</taxon>
        <taxon>Pseudomonadota</taxon>
        <taxon>Gammaproteobacteria</taxon>
        <taxon>Chromatiales</taxon>
        <taxon>Sedimenticolaceae</taxon>
        <taxon>Sedimenticola</taxon>
    </lineage>
</organism>
<dbReference type="PANTHER" id="PTHR38686">
    <property type="entry name" value="APOLIPOPROTEIN N-ACYLTRANSFERASE"/>
    <property type="match status" value="1"/>
</dbReference>
<proteinExistence type="inferred from homology"/>
<dbReference type="InterPro" id="IPR004563">
    <property type="entry name" value="Apolipo_AcylTrfase"/>
</dbReference>
<evidence type="ECO:0000256" key="4">
    <source>
        <dbReference type="ARBA" id="ARBA00022679"/>
    </source>
</evidence>
<feature type="transmembrane region" description="Helical" evidence="9">
    <location>
        <begin position="479"/>
        <end position="500"/>
    </location>
</feature>